<reference evidence="2 3" key="1">
    <citation type="submission" date="2024-05" db="EMBL/GenBank/DDBJ databases">
        <authorList>
            <person name="Liu Q."/>
            <person name="Xin Y.-H."/>
        </authorList>
    </citation>
    <scope>NUCLEOTIDE SEQUENCE [LARGE SCALE GENOMIC DNA]</scope>
    <source>
        <strain evidence="2 3">CGMCC 1.10181</strain>
    </source>
</reference>
<evidence type="ECO:0000313" key="2">
    <source>
        <dbReference type="EMBL" id="MEN2792301.1"/>
    </source>
</evidence>
<gene>
    <name evidence="2" type="ORF">ABC974_21900</name>
</gene>
<keyword evidence="1" id="KW-0812">Transmembrane</keyword>
<name>A0ABU9Y954_9SPHN</name>
<proteinExistence type="predicted"/>
<organism evidence="2 3">
    <name type="scientific">Sphingomonas oligophenolica</name>
    <dbReference type="NCBI Taxonomy" id="301154"/>
    <lineage>
        <taxon>Bacteria</taxon>
        <taxon>Pseudomonadati</taxon>
        <taxon>Pseudomonadota</taxon>
        <taxon>Alphaproteobacteria</taxon>
        <taxon>Sphingomonadales</taxon>
        <taxon>Sphingomonadaceae</taxon>
        <taxon>Sphingomonas</taxon>
    </lineage>
</organism>
<evidence type="ECO:0000313" key="3">
    <source>
        <dbReference type="Proteomes" id="UP001419910"/>
    </source>
</evidence>
<keyword evidence="1" id="KW-0472">Membrane</keyword>
<dbReference type="RefSeq" id="WP_343892993.1">
    <property type="nucleotide sequence ID" value="NZ_BAAAEH010000067.1"/>
</dbReference>
<protein>
    <recommendedName>
        <fullName evidence="4">DUF2269 family protein</fullName>
    </recommendedName>
</protein>
<dbReference type="EMBL" id="JBDIME010000026">
    <property type="protein sequence ID" value="MEN2792301.1"/>
    <property type="molecule type" value="Genomic_DNA"/>
</dbReference>
<keyword evidence="3" id="KW-1185">Reference proteome</keyword>
<evidence type="ECO:0008006" key="4">
    <source>
        <dbReference type="Google" id="ProtNLM"/>
    </source>
</evidence>
<evidence type="ECO:0000256" key="1">
    <source>
        <dbReference type="SAM" id="Phobius"/>
    </source>
</evidence>
<sequence>MFVFWWQGRGFLTLLTVVAMAIMIGMIADAAHLPSWTRLFWAVVLLVAAPVNWLIGTRLNVKRRGYAPPATLMRRFLYRAPHKFMSLPMESWSIVMVIVATGLVLQSALVR</sequence>
<dbReference type="Proteomes" id="UP001419910">
    <property type="component" value="Unassembled WGS sequence"/>
</dbReference>
<accession>A0ABU9Y954</accession>
<feature type="transmembrane region" description="Helical" evidence="1">
    <location>
        <begin position="39"/>
        <end position="55"/>
    </location>
</feature>
<feature type="transmembrane region" description="Helical" evidence="1">
    <location>
        <begin position="92"/>
        <end position="110"/>
    </location>
</feature>
<keyword evidence="1" id="KW-1133">Transmembrane helix</keyword>
<comment type="caution">
    <text evidence="2">The sequence shown here is derived from an EMBL/GenBank/DDBJ whole genome shotgun (WGS) entry which is preliminary data.</text>
</comment>
<feature type="transmembrane region" description="Helical" evidence="1">
    <location>
        <begin position="12"/>
        <end position="33"/>
    </location>
</feature>